<dbReference type="SUPFAM" id="SSF51445">
    <property type="entry name" value="(Trans)glycosidases"/>
    <property type="match status" value="1"/>
</dbReference>
<evidence type="ECO:0000259" key="5">
    <source>
        <dbReference type="Pfam" id="PF00728"/>
    </source>
</evidence>
<dbReference type="Pfam" id="PF00728">
    <property type="entry name" value="Glyco_hydro_20"/>
    <property type="match status" value="1"/>
</dbReference>
<reference evidence="7" key="2">
    <citation type="submission" date="2025-08" db="UniProtKB">
        <authorList>
            <consortium name="RefSeq"/>
        </authorList>
    </citation>
    <scope>IDENTIFICATION</scope>
</reference>
<keyword evidence="4" id="KW-0378">Hydrolase</keyword>
<comment type="catalytic activity">
    <reaction evidence="1">
        <text>Hydrolysis of terminal non-reducing N-acetyl-D-hexosamine residues in N-acetyl-beta-D-hexosaminides.</text>
        <dbReference type="EC" id="3.2.1.52"/>
    </reaction>
</comment>
<dbReference type="EC" id="3.2.1.52" evidence="3"/>
<dbReference type="InterPro" id="IPR038901">
    <property type="entry name" value="HEXDC-like"/>
</dbReference>
<evidence type="ECO:0000256" key="3">
    <source>
        <dbReference type="ARBA" id="ARBA00012663"/>
    </source>
</evidence>
<dbReference type="InterPro" id="IPR015883">
    <property type="entry name" value="Glyco_hydro_20_cat"/>
</dbReference>
<dbReference type="RefSeq" id="XP_065647374.1">
    <property type="nucleotide sequence ID" value="XM_065791302.1"/>
</dbReference>
<organism evidence="6 7">
    <name type="scientific">Hydra vulgaris</name>
    <name type="common">Hydra</name>
    <name type="synonym">Hydra attenuata</name>
    <dbReference type="NCBI Taxonomy" id="6087"/>
    <lineage>
        <taxon>Eukaryota</taxon>
        <taxon>Metazoa</taxon>
        <taxon>Cnidaria</taxon>
        <taxon>Hydrozoa</taxon>
        <taxon>Hydroidolina</taxon>
        <taxon>Anthoathecata</taxon>
        <taxon>Aplanulata</taxon>
        <taxon>Hydridae</taxon>
        <taxon>Hydra</taxon>
    </lineage>
</organism>
<reference evidence="6" key="1">
    <citation type="submission" date="2025-05" db="UniProtKB">
        <authorList>
            <consortium name="RefSeq"/>
        </authorList>
    </citation>
    <scope>NUCLEOTIDE SEQUENCE [LARGE SCALE GENOMIC DNA]</scope>
</reference>
<feature type="domain" description="Glycoside hydrolase family 20 catalytic" evidence="5">
    <location>
        <begin position="147"/>
        <end position="301"/>
    </location>
</feature>
<protein>
    <recommendedName>
        <fullName evidence="3">beta-N-acetylhexosaminidase</fullName>
        <ecNumber evidence="3">3.2.1.52</ecNumber>
    </recommendedName>
</protein>
<dbReference type="InterPro" id="IPR017853">
    <property type="entry name" value="GH"/>
</dbReference>
<dbReference type="Proteomes" id="UP001652625">
    <property type="component" value="Chromosome 02"/>
</dbReference>
<evidence type="ECO:0000256" key="4">
    <source>
        <dbReference type="ARBA" id="ARBA00022801"/>
    </source>
</evidence>
<gene>
    <name evidence="7" type="primary">LOC100203658</name>
</gene>
<dbReference type="CDD" id="cd06565">
    <property type="entry name" value="GH20_GcnA-like"/>
    <property type="match status" value="1"/>
</dbReference>
<evidence type="ECO:0000313" key="7">
    <source>
        <dbReference type="RefSeq" id="XP_065647374.1"/>
    </source>
</evidence>
<proteinExistence type="inferred from homology"/>
<dbReference type="PANTHER" id="PTHR21040">
    <property type="entry name" value="BCDNA.GH04120"/>
    <property type="match status" value="1"/>
</dbReference>
<evidence type="ECO:0000313" key="6">
    <source>
        <dbReference type="Proteomes" id="UP001652625"/>
    </source>
</evidence>
<keyword evidence="6" id="KW-1185">Reference proteome</keyword>
<sequence length="537" mass="62518">MNTMHCCQRLLKSLVVLFCFLLLMVVWFELPIRKNYHHNYLLLQKELNDLNMKLFECNFEKNKISTDSKNYVQVESFVEPVLKVIKLKTQRTNFKRIVHFDLKGAPPKHSYFLKLLPLLKSLGASGLLIEYEDMFPYSGLLHQISSPFAYSKFEIQELLDTAKKLNLEVIPLVQTFGHFEFVLKHEQFRYLRETPEYANLPCPLHNETLGMVLKMIDQVLYVHPDITLIHLGGDEVFNLKDCARCKASGMQKEHIYLHHMVPILKYIKKKTNLRVRPIIWDDMIRNWPLVEMQNMWEKYLTTFKSLWLASSFKGALSPNNNIPPIPMHIKNHESWLRILEKNNVLETKISGIALTGWARYDHFATLCELLPAALPSLGLTLTVLKEGVLKSRSKEFVESLLSFSNEIMVEKDPFGSWDTAIPGFTGGDVYALVAELENHISWVSDNKRRLDSWVNDRQKHQGFVSVFQLNAVADSLKQLIPSFGTFRNKCFKTMAPYFYEHSIDEWVKDKIDPYILLSDSLNKSVWNFKRTLVNKNV</sequence>
<evidence type="ECO:0000256" key="2">
    <source>
        <dbReference type="ARBA" id="ARBA00006285"/>
    </source>
</evidence>
<accession>A0ABM4BEI3</accession>
<dbReference type="Gene3D" id="3.20.20.80">
    <property type="entry name" value="Glycosidases"/>
    <property type="match status" value="1"/>
</dbReference>
<dbReference type="GeneID" id="100203658"/>
<evidence type="ECO:0000256" key="1">
    <source>
        <dbReference type="ARBA" id="ARBA00001231"/>
    </source>
</evidence>
<dbReference type="PANTHER" id="PTHR21040:SF8">
    <property type="entry name" value="BCDNA.GH04120"/>
    <property type="match status" value="1"/>
</dbReference>
<comment type="similarity">
    <text evidence="2">Belongs to the glycosyl hydrolase 20 family.</text>
</comment>
<name>A0ABM4BEI3_HYDVU</name>